<keyword evidence="1" id="KW-1133">Transmembrane helix</keyword>
<keyword evidence="2" id="KW-1185">Reference proteome</keyword>
<dbReference type="Proteomes" id="UP000887566">
    <property type="component" value="Unplaced"/>
</dbReference>
<organism evidence="2 3">
    <name type="scientific">Plectus sambesii</name>
    <dbReference type="NCBI Taxonomy" id="2011161"/>
    <lineage>
        <taxon>Eukaryota</taxon>
        <taxon>Metazoa</taxon>
        <taxon>Ecdysozoa</taxon>
        <taxon>Nematoda</taxon>
        <taxon>Chromadorea</taxon>
        <taxon>Plectida</taxon>
        <taxon>Plectina</taxon>
        <taxon>Plectoidea</taxon>
        <taxon>Plectidae</taxon>
        <taxon>Plectus</taxon>
    </lineage>
</organism>
<feature type="transmembrane region" description="Helical" evidence="1">
    <location>
        <begin position="75"/>
        <end position="98"/>
    </location>
</feature>
<dbReference type="WBParaSite" id="PSAMB.scaffold1563size29963.g13920.t1">
    <property type="protein sequence ID" value="PSAMB.scaffold1563size29963.g13920.t1"/>
    <property type="gene ID" value="PSAMB.scaffold1563size29963.g13920"/>
</dbReference>
<proteinExistence type="predicted"/>
<reference evidence="3" key="1">
    <citation type="submission" date="2022-11" db="UniProtKB">
        <authorList>
            <consortium name="WormBaseParasite"/>
        </authorList>
    </citation>
    <scope>IDENTIFICATION</scope>
</reference>
<protein>
    <submittedName>
        <fullName evidence="3">EGF-like domain-containing protein</fullName>
    </submittedName>
</protein>
<keyword evidence="1" id="KW-0472">Membrane</keyword>
<name>A0A914V5K9_9BILA</name>
<accession>A0A914V5K9</accession>
<sequence>MHCYTFMRHPNGTCISCQKWWTGPHCDAIVCNPEHGAPTKDLLMCECNEPATGAHCEVLTTADTLSHYNRRIAEAWVPVGALVIIPMIICFVLCERFADRRQIKRIERTLGDKMIVDDGSEIIHDFYP</sequence>
<evidence type="ECO:0000256" key="1">
    <source>
        <dbReference type="SAM" id="Phobius"/>
    </source>
</evidence>
<evidence type="ECO:0000313" key="3">
    <source>
        <dbReference type="WBParaSite" id="PSAMB.scaffold1563size29963.g13920.t1"/>
    </source>
</evidence>
<keyword evidence="1" id="KW-0812">Transmembrane</keyword>
<evidence type="ECO:0000313" key="2">
    <source>
        <dbReference type="Proteomes" id="UP000887566"/>
    </source>
</evidence>
<dbReference type="AlphaFoldDB" id="A0A914V5K9"/>